<feature type="domain" description="Protein kinase" evidence="3">
    <location>
        <begin position="375"/>
        <end position="743"/>
    </location>
</feature>
<evidence type="ECO:0000256" key="1">
    <source>
        <dbReference type="ARBA" id="ARBA00022677"/>
    </source>
</evidence>
<keyword evidence="5" id="KW-0808">Transferase</keyword>
<dbReference type="Pfam" id="PF00787">
    <property type="entry name" value="PX"/>
    <property type="match status" value="1"/>
</dbReference>
<dbReference type="InterPro" id="IPR000719">
    <property type="entry name" value="Prot_kinase_dom"/>
</dbReference>
<dbReference type="PANTHER" id="PTHR15508:SF8">
    <property type="entry name" value="LD24550P"/>
    <property type="match status" value="1"/>
</dbReference>
<keyword evidence="1" id="KW-0551">Lipid droplet</keyword>
<dbReference type="InterPro" id="IPR011009">
    <property type="entry name" value="Kinase-like_dom_sf"/>
</dbReference>
<dbReference type="Gene3D" id="1.10.510.10">
    <property type="entry name" value="Transferase(Phosphotransferase) domain 1"/>
    <property type="match status" value="1"/>
</dbReference>
<proteinExistence type="predicted"/>
<dbReference type="InterPro" id="IPR001683">
    <property type="entry name" value="PX_dom"/>
</dbReference>
<dbReference type="PROSITE" id="PS50011">
    <property type="entry name" value="PROTEIN_KINASE_DOM"/>
    <property type="match status" value="1"/>
</dbReference>
<dbReference type="InterPro" id="IPR036181">
    <property type="entry name" value="MIT_dom_sf"/>
</dbReference>
<gene>
    <name evidence="5" type="primary">RPKL1</name>
</gene>
<accession>A0A034WA32</accession>
<dbReference type="GO" id="GO:0004672">
    <property type="term" value="F:protein kinase activity"/>
    <property type="evidence" value="ECO:0007669"/>
    <property type="project" value="InterPro"/>
</dbReference>
<dbReference type="GO" id="GO:0035091">
    <property type="term" value="F:phosphatidylinositol binding"/>
    <property type="evidence" value="ECO:0007669"/>
    <property type="project" value="InterPro"/>
</dbReference>
<dbReference type="Pfam" id="PF04212">
    <property type="entry name" value="MIT"/>
    <property type="match status" value="1"/>
</dbReference>
<evidence type="ECO:0000259" key="3">
    <source>
        <dbReference type="PROSITE" id="PS50011"/>
    </source>
</evidence>
<feature type="domain" description="PX" evidence="4">
    <location>
        <begin position="1"/>
        <end position="128"/>
    </location>
</feature>
<dbReference type="Gene3D" id="3.30.1520.10">
    <property type="entry name" value="Phox-like domain"/>
    <property type="match status" value="1"/>
</dbReference>
<dbReference type="GO" id="GO:0005524">
    <property type="term" value="F:ATP binding"/>
    <property type="evidence" value="ECO:0007669"/>
    <property type="project" value="InterPro"/>
</dbReference>
<evidence type="ECO:0000259" key="4">
    <source>
        <dbReference type="PROSITE" id="PS50195"/>
    </source>
</evidence>
<sequence>MTPNLGGWIHSFTVTDTLTHKAGYTIYKITSIVFPRALPQALTCLTIWKRFHDIKRLHRELSRRHRSLKLPGQLPEPTDCSFFKRFDPNVICRRKEYILQLLDFAAQHPALYKCHAFTQFFSEAQQTVVGGVGGVANSGQNNLRATTKASPLHQLYTGEGLKGGAIAEICDKLDLLYDPYDIDVSIASLDPLNTKLENIDEQNTVGEKPYLNDCGSNSLILDLENASKPKLNDHDSLEETPCKDYKRFLTPMASIESEDSDYIYEAALEFSKAVQAEANLEFQEAHARYKRGVEVLLIGSKDDTNDDRKFIAKAKISKYLARADDIYEKILTNNTKVGVWHGTRNFQLSIDVTECTVDGKLSVYLERPWNHLAKYKVLKILGESVMQVYCVTEPEPRTTYVMKGIEKPSSNVPTQTVFLPQHVPFMVDLLAFFQSEQKIFLLLNHAEGGRLYDYVRSYTPTVASRGSNYFSALFPDDVDSQTSNITNASAVVAESFCSDNNGHDEDTRLSSTPKANDQFIVPSESEEFRELVRSSHKLLQSVSKTLHQIKQLEDITQESDKMGGTSFNNLECHSSPLMNKSIIKNSQIPEASLKQWMRELAVAIHSLHGKGVILSDLRMDNLLLGSKGQLLLTYFYQNEGLSDSDNYMHKAYSQTALDGHYVAPERPPTLKSDWWSYGIILYELLIGISFKLAHPGNIDLYGFVQYPENIEISECAKDLIETLLQQTPEHRAGYEQIQNHAFFIGTDWETLQRNDENHKNINNDS</sequence>
<dbReference type="Gene3D" id="1.20.58.80">
    <property type="entry name" value="Phosphotransferase system, lactose/cellobiose-type IIA subunit"/>
    <property type="match status" value="1"/>
</dbReference>
<dbReference type="CDD" id="cd02677">
    <property type="entry name" value="MIT_SNX15"/>
    <property type="match status" value="1"/>
</dbReference>
<dbReference type="GO" id="GO:0007399">
    <property type="term" value="P:nervous system development"/>
    <property type="evidence" value="ECO:0007669"/>
    <property type="project" value="UniProtKB-KW"/>
</dbReference>
<evidence type="ECO:0000313" key="5">
    <source>
        <dbReference type="EMBL" id="JAC51000.1"/>
    </source>
</evidence>
<dbReference type="OrthoDB" id="1278353at2759"/>
<keyword evidence="2" id="KW-0524">Neurogenesis</keyword>
<dbReference type="SMART" id="SM00220">
    <property type="entry name" value="S_TKc"/>
    <property type="match status" value="1"/>
</dbReference>
<dbReference type="Pfam" id="PF00069">
    <property type="entry name" value="Pkinase"/>
    <property type="match status" value="1"/>
</dbReference>
<dbReference type="SUPFAM" id="SSF64268">
    <property type="entry name" value="PX domain"/>
    <property type="match status" value="1"/>
</dbReference>
<dbReference type="AlphaFoldDB" id="A0A034WA32"/>
<protein>
    <submittedName>
        <fullName evidence="5">Ribosomal protein S6 kinase-like 1</fullName>
    </submittedName>
</protein>
<dbReference type="SUPFAM" id="SSF56112">
    <property type="entry name" value="Protein kinase-like (PK-like)"/>
    <property type="match status" value="1"/>
</dbReference>
<dbReference type="EMBL" id="GAKP01007952">
    <property type="protein sequence ID" value="JAC51000.1"/>
    <property type="molecule type" value="Transcribed_RNA"/>
</dbReference>
<dbReference type="CDD" id="cd06881">
    <property type="entry name" value="PX_SNX15_like"/>
    <property type="match status" value="1"/>
</dbReference>
<dbReference type="InterPro" id="IPR036871">
    <property type="entry name" value="PX_dom_sf"/>
</dbReference>
<dbReference type="PROSITE" id="PS50195">
    <property type="entry name" value="PX"/>
    <property type="match status" value="1"/>
</dbReference>
<reference evidence="5" key="1">
    <citation type="journal article" date="2014" name="BMC Genomics">
        <title>Characterizing the developmental transcriptome of the oriental fruit fly, Bactrocera dorsalis (Diptera: Tephritidae) through comparative genomic analysis with Drosophila melanogaster utilizing modENCODE datasets.</title>
        <authorList>
            <person name="Geib S.M."/>
            <person name="Calla B."/>
            <person name="Hall B."/>
            <person name="Hou S."/>
            <person name="Manoukis N.C."/>
        </authorList>
    </citation>
    <scope>NUCLEOTIDE SEQUENCE</scope>
    <source>
        <strain evidence="5">Punador</strain>
    </source>
</reference>
<dbReference type="PANTHER" id="PTHR15508">
    <property type="entry name" value="RIBOSOMAL PROTEIN S6 KINASE"/>
    <property type="match status" value="1"/>
</dbReference>
<dbReference type="InterPro" id="IPR007330">
    <property type="entry name" value="MIT_dom"/>
</dbReference>
<evidence type="ECO:0000256" key="2">
    <source>
        <dbReference type="ARBA" id="ARBA00022902"/>
    </source>
</evidence>
<dbReference type="InterPro" id="IPR051866">
    <property type="entry name" value="Intracell_Sig-Traffick_Protein"/>
</dbReference>
<name>A0A034WA32_BACDO</name>
<keyword evidence="5" id="KW-0418">Kinase</keyword>
<dbReference type="SMART" id="SM00745">
    <property type="entry name" value="MIT"/>
    <property type="match status" value="1"/>
</dbReference>
<organism evidence="5">
    <name type="scientific">Bactrocera dorsalis</name>
    <name type="common">Oriental fruit fly</name>
    <name type="synonym">Dacus dorsalis</name>
    <dbReference type="NCBI Taxonomy" id="27457"/>
    <lineage>
        <taxon>Eukaryota</taxon>
        <taxon>Metazoa</taxon>
        <taxon>Ecdysozoa</taxon>
        <taxon>Arthropoda</taxon>
        <taxon>Hexapoda</taxon>
        <taxon>Insecta</taxon>
        <taxon>Pterygota</taxon>
        <taxon>Neoptera</taxon>
        <taxon>Endopterygota</taxon>
        <taxon>Diptera</taxon>
        <taxon>Brachycera</taxon>
        <taxon>Muscomorpha</taxon>
        <taxon>Tephritoidea</taxon>
        <taxon>Tephritidae</taxon>
        <taxon>Bactrocera</taxon>
        <taxon>Bactrocera</taxon>
    </lineage>
</organism>
<dbReference type="SUPFAM" id="SSF116846">
    <property type="entry name" value="MIT domain"/>
    <property type="match status" value="1"/>
</dbReference>